<evidence type="ECO:0000256" key="1">
    <source>
        <dbReference type="ARBA" id="ARBA00023015"/>
    </source>
</evidence>
<dbReference type="Pfam" id="PF00027">
    <property type="entry name" value="cNMP_binding"/>
    <property type="match status" value="1"/>
</dbReference>
<protein>
    <recommendedName>
        <fullName evidence="9">Crp/Fnr family transcriptional regulator</fullName>
    </recommendedName>
</protein>
<evidence type="ECO:0000259" key="5">
    <source>
        <dbReference type="PROSITE" id="PS50042"/>
    </source>
</evidence>
<keyword evidence="3" id="KW-0804">Transcription</keyword>
<evidence type="ECO:0000259" key="6">
    <source>
        <dbReference type="PROSITE" id="PS51063"/>
    </source>
</evidence>
<accession>A0A2H5EZS6</accession>
<evidence type="ECO:0000313" key="7">
    <source>
        <dbReference type="EMBL" id="AUH64792.1"/>
    </source>
</evidence>
<dbReference type="GO" id="GO:0005829">
    <property type="term" value="C:cytosol"/>
    <property type="evidence" value="ECO:0007669"/>
    <property type="project" value="TreeGrafter"/>
</dbReference>
<dbReference type="SMART" id="SM00419">
    <property type="entry name" value="HTH_CRP"/>
    <property type="match status" value="1"/>
</dbReference>
<keyword evidence="8" id="KW-1185">Reference proteome</keyword>
<evidence type="ECO:0000256" key="2">
    <source>
        <dbReference type="ARBA" id="ARBA00023125"/>
    </source>
</evidence>
<dbReference type="SUPFAM" id="SSF46785">
    <property type="entry name" value="Winged helix' DNA-binding domain"/>
    <property type="match status" value="1"/>
</dbReference>
<feature type="compositionally biased region" description="Basic and acidic residues" evidence="4">
    <location>
        <begin position="10"/>
        <end position="24"/>
    </location>
</feature>
<dbReference type="InterPro" id="IPR036390">
    <property type="entry name" value="WH_DNA-bd_sf"/>
</dbReference>
<dbReference type="SUPFAM" id="SSF51206">
    <property type="entry name" value="cAMP-binding domain-like"/>
    <property type="match status" value="1"/>
</dbReference>
<dbReference type="InterPro" id="IPR050397">
    <property type="entry name" value="Env_Response_Regulators"/>
</dbReference>
<dbReference type="PANTHER" id="PTHR24567:SF26">
    <property type="entry name" value="REGULATORY PROTEIN YEIL"/>
    <property type="match status" value="1"/>
</dbReference>
<dbReference type="Gene3D" id="2.60.120.10">
    <property type="entry name" value="Jelly Rolls"/>
    <property type="match status" value="1"/>
</dbReference>
<evidence type="ECO:0000313" key="8">
    <source>
        <dbReference type="Proteomes" id="UP000234530"/>
    </source>
</evidence>
<dbReference type="SMART" id="SM00100">
    <property type="entry name" value="cNMP"/>
    <property type="match status" value="1"/>
</dbReference>
<evidence type="ECO:0000256" key="3">
    <source>
        <dbReference type="ARBA" id="ARBA00023163"/>
    </source>
</evidence>
<reference evidence="7 8" key="1">
    <citation type="journal article" date="2013" name="Antonie Van Leeuwenhoek">
        <title>Paracoccus zhejiangensis sp. nov., isolated from activated sludge in wastewater-treatment system.</title>
        <authorList>
            <person name="Wu Z.G."/>
            <person name="Zhang D.F."/>
            <person name="Liu Y.L."/>
            <person name="Wang F."/>
            <person name="Jiang X."/>
            <person name="Li C."/>
            <person name="Li S.P."/>
            <person name="Hong Q."/>
            <person name="Li W.J."/>
        </authorList>
    </citation>
    <scope>NUCLEOTIDE SEQUENCE [LARGE SCALE GENOMIC DNA]</scope>
    <source>
        <strain evidence="7 8">J6</strain>
    </source>
</reference>
<dbReference type="KEGG" id="pzh:CX676_11950"/>
<dbReference type="InterPro" id="IPR036388">
    <property type="entry name" value="WH-like_DNA-bd_sf"/>
</dbReference>
<dbReference type="GO" id="GO:0003700">
    <property type="term" value="F:DNA-binding transcription factor activity"/>
    <property type="evidence" value="ECO:0007669"/>
    <property type="project" value="TreeGrafter"/>
</dbReference>
<dbReference type="InterPro" id="IPR014710">
    <property type="entry name" value="RmlC-like_jellyroll"/>
</dbReference>
<sequence length="306" mass="33759">MPPHRHRPDLRRADPGNDRPDCPDRGGCAGPQLCLYPRHATGFQSGYRNLDDNLRPCHRPDPLLLPRSRSGRLPTDLAATGRSVRNSTAFPNLLRANILANLPDETRTSFIDQCLVRSHSSPVEILTQGVPAAGLFLVAHGRVEVSHCDEDGNSSLIYIAGAGEVLGEVEALTDNPCAASCTTLPNTTLLFCPTAQIIERIGSVQFFRNILSTMYERLMRDNRLLIINQFYTLDQRLCIYLGQLSSPKRPDVEISQAQLAGMIGCSRQAINRKLAKLQDEGLIGLGKGKIRVLDREGLERMGDVVR</sequence>
<feature type="domain" description="HTH crp-type" evidence="6">
    <location>
        <begin position="231"/>
        <end position="296"/>
    </location>
</feature>
<name>A0A2H5EZS6_9RHOB</name>
<keyword evidence="1" id="KW-0805">Transcription regulation</keyword>
<dbReference type="Pfam" id="PF13545">
    <property type="entry name" value="HTH_Crp_2"/>
    <property type="match status" value="1"/>
</dbReference>
<dbReference type="Proteomes" id="UP000234530">
    <property type="component" value="Chromosome"/>
</dbReference>
<organism evidence="7 8">
    <name type="scientific">Paracoccus zhejiangensis</name>
    <dbReference type="NCBI Taxonomy" id="1077935"/>
    <lineage>
        <taxon>Bacteria</taxon>
        <taxon>Pseudomonadati</taxon>
        <taxon>Pseudomonadota</taxon>
        <taxon>Alphaproteobacteria</taxon>
        <taxon>Rhodobacterales</taxon>
        <taxon>Paracoccaceae</taxon>
        <taxon>Paracoccus</taxon>
    </lineage>
</organism>
<evidence type="ECO:0000256" key="4">
    <source>
        <dbReference type="SAM" id="MobiDB-lite"/>
    </source>
</evidence>
<dbReference type="PROSITE" id="PS51063">
    <property type="entry name" value="HTH_CRP_2"/>
    <property type="match status" value="1"/>
</dbReference>
<dbReference type="PANTHER" id="PTHR24567">
    <property type="entry name" value="CRP FAMILY TRANSCRIPTIONAL REGULATORY PROTEIN"/>
    <property type="match status" value="1"/>
</dbReference>
<gene>
    <name evidence="7" type="ORF">CX676_11950</name>
</gene>
<feature type="domain" description="Cyclic nucleotide-binding" evidence="5">
    <location>
        <begin position="98"/>
        <end position="190"/>
    </location>
</feature>
<dbReference type="PROSITE" id="PS50042">
    <property type="entry name" value="CNMP_BINDING_3"/>
    <property type="match status" value="1"/>
</dbReference>
<dbReference type="CDD" id="cd00038">
    <property type="entry name" value="CAP_ED"/>
    <property type="match status" value="1"/>
</dbReference>
<dbReference type="GO" id="GO:0003677">
    <property type="term" value="F:DNA binding"/>
    <property type="evidence" value="ECO:0007669"/>
    <property type="project" value="UniProtKB-KW"/>
</dbReference>
<proteinExistence type="predicted"/>
<dbReference type="InterPro" id="IPR012318">
    <property type="entry name" value="HTH_CRP"/>
</dbReference>
<feature type="region of interest" description="Disordered" evidence="4">
    <location>
        <begin position="1"/>
        <end position="24"/>
    </location>
</feature>
<dbReference type="AlphaFoldDB" id="A0A2H5EZS6"/>
<dbReference type="Gene3D" id="1.10.10.10">
    <property type="entry name" value="Winged helix-like DNA-binding domain superfamily/Winged helix DNA-binding domain"/>
    <property type="match status" value="1"/>
</dbReference>
<dbReference type="InterPro" id="IPR000595">
    <property type="entry name" value="cNMP-bd_dom"/>
</dbReference>
<evidence type="ECO:0008006" key="9">
    <source>
        <dbReference type="Google" id="ProtNLM"/>
    </source>
</evidence>
<dbReference type="InterPro" id="IPR018490">
    <property type="entry name" value="cNMP-bd_dom_sf"/>
</dbReference>
<keyword evidence="2" id="KW-0238">DNA-binding</keyword>
<dbReference type="EMBL" id="CP025430">
    <property type="protein sequence ID" value="AUH64792.1"/>
    <property type="molecule type" value="Genomic_DNA"/>
</dbReference>